<evidence type="ECO:0000313" key="2">
    <source>
        <dbReference type="Proteomes" id="UP001249851"/>
    </source>
</evidence>
<reference evidence="1" key="1">
    <citation type="journal article" date="2023" name="G3 (Bethesda)">
        <title>Whole genome assembly and annotation of the endangered Caribbean coral Acropora cervicornis.</title>
        <authorList>
            <person name="Selwyn J.D."/>
            <person name="Vollmer S.V."/>
        </authorList>
    </citation>
    <scope>NUCLEOTIDE SEQUENCE</scope>
    <source>
        <strain evidence="1">K2</strain>
    </source>
</reference>
<sequence>MGYLRNPVLGPCCSACSKLFDITSAHLPEVHCYADDTQLYMSFRPNATSGSDEAIFAMMTCIADIRDWMISDKLMLNDSKTEILLVGTRQQLCKVDLDALQIGTSTVPLTSLAIHGFAPSYLFEVITVKESQPYSLRSSSELLLRMPSRITKKTLGDRAFQVAALRLWNSLPGELRRKSDLEEFKSHLKAHLFSKPYL</sequence>
<name>A0AAD9VAR4_ACRCE</name>
<dbReference type="AlphaFoldDB" id="A0AAD9VAR4"/>
<organism evidence="1 2">
    <name type="scientific">Acropora cervicornis</name>
    <name type="common">Staghorn coral</name>
    <dbReference type="NCBI Taxonomy" id="6130"/>
    <lineage>
        <taxon>Eukaryota</taxon>
        <taxon>Metazoa</taxon>
        <taxon>Cnidaria</taxon>
        <taxon>Anthozoa</taxon>
        <taxon>Hexacorallia</taxon>
        <taxon>Scleractinia</taxon>
        <taxon>Astrocoeniina</taxon>
        <taxon>Acroporidae</taxon>
        <taxon>Acropora</taxon>
    </lineage>
</organism>
<evidence type="ECO:0008006" key="3">
    <source>
        <dbReference type="Google" id="ProtNLM"/>
    </source>
</evidence>
<dbReference type="Proteomes" id="UP001249851">
    <property type="component" value="Unassembled WGS sequence"/>
</dbReference>
<keyword evidence="2" id="KW-1185">Reference proteome</keyword>
<reference evidence="1" key="2">
    <citation type="journal article" date="2023" name="Science">
        <title>Genomic signatures of disease resistance in endangered staghorn corals.</title>
        <authorList>
            <person name="Vollmer S.V."/>
            <person name="Selwyn J.D."/>
            <person name="Despard B.A."/>
            <person name="Roesel C.L."/>
        </authorList>
    </citation>
    <scope>NUCLEOTIDE SEQUENCE</scope>
    <source>
        <strain evidence="1">K2</strain>
    </source>
</reference>
<evidence type="ECO:0000313" key="1">
    <source>
        <dbReference type="EMBL" id="KAK2567080.1"/>
    </source>
</evidence>
<comment type="caution">
    <text evidence="1">The sequence shown here is derived from an EMBL/GenBank/DDBJ whole genome shotgun (WGS) entry which is preliminary data.</text>
</comment>
<proteinExistence type="predicted"/>
<protein>
    <recommendedName>
        <fullName evidence="3">Reverse transcriptase domain-containing protein</fullName>
    </recommendedName>
</protein>
<gene>
    <name evidence="1" type="ORF">P5673_008871</name>
</gene>
<dbReference type="EMBL" id="JARQWQ010000015">
    <property type="protein sequence ID" value="KAK2567080.1"/>
    <property type="molecule type" value="Genomic_DNA"/>
</dbReference>
<accession>A0AAD9VAR4</accession>